<keyword evidence="1" id="KW-0833">Ubl conjugation pathway</keyword>
<dbReference type="InterPro" id="IPR009060">
    <property type="entry name" value="UBA-like_sf"/>
</dbReference>
<evidence type="ECO:0000256" key="2">
    <source>
        <dbReference type="SAM" id="MobiDB-lite"/>
    </source>
</evidence>
<dbReference type="AlphaFoldDB" id="A0A8X8A8Y5"/>
<dbReference type="GO" id="GO:0051117">
    <property type="term" value="F:ATPase binding"/>
    <property type="evidence" value="ECO:0007669"/>
    <property type="project" value="UniProtKB-ARBA"/>
</dbReference>
<dbReference type="GO" id="GO:0005634">
    <property type="term" value="C:nucleus"/>
    <property type="evidence" value="ECO:0007669"/>
    <property type="project" value="TreeGrafter"/>
</dbReference>
<sequence length="431" mass="46503">MEDNTRAAAAPPPQSTNFDLNDTNNTALVDAFCEITSSSKQEALFFLESHQWDLDSAVSTFLDNDSAPPPVTAIPPLPSHPVNSASPSPSPSPPQSHSPNYSPSLSPSRSRSPSPIPSRAPYRLRSRGKKPSANRTRGGVRTLADLNRTPNAGSDSDDDDDDDDEPQQYYTGGEKSGMLVQDPGKRYDVAGIFDQARHSGAVERPADYHQPSSSSRSFPGTGRLLSGDTMISSAPQPPAAVNHAVTLWRNGFTVDDGPLRRFDDPANASFLESIKLSECPKELEPLDRRTQVHLDLMRREENYSEPEKPLVSFQGVGRALGSSSDTTVPAASEPTVASLKAAPVPTPGLLLDSSSPTTSIQLRLADGTRMVSRFNLNHTIRDIRAFIEASRPGGTSNYQLQTMGFPPKQLTDPDQTIEEAGIASSVVIQKF</sequence>
<feature type="compositionally biased region" description="Basic residues" evidence="2">
    <location>
        <begin position="122"/>
        <end position="132"/>
    </location>
</feature>
<dbReference type="InterPro" id="IPR012989">
    <property type="entry name" value="SEP_domain"/>
</dbReference>
<accession>A0A8X8A8Y5</accession>
<dbReference type="SMART" id="SM00166">
    <property type="entry name" value="UBX"/>
    <property type="match status" value="1"/>
</dbReference>
<dbReference type="SUPFAM" id="SSF102848">
    <property type="entry name" value="NSFL1 (p97 ATPase) cofactor p47, SEP domain"/>
    <property type="match status" value="1"/>
</dbReference>
<dbReference type="PROSITE" id="PS51399">
    <property type="entry name" value="SEP"/>
    <property type="match status" value="1"/>
</dbReference>
<organism evidence="5 6">
    <name type="scientific">Populus tomentosa</name>
    <name type="common">Chinese white poplar</name>
    <dbReference type="NCBI Taxonomy" id="118781"/>
    <lineage>
        <taxon>Eukaryota</taxon>
        <taxon>Viridiplantae</taxon>
        <taxon>Streptophyta</taxon>
        <taxon>Embryophyta</taxon>
        <taxon>Tracheophyta</taxon>
        <taxon>Spermatophyta</taxon>
        <taxon>Magnoliopsida</taxon>
        <taxon>eudicotyledons</taxon>
        <taxon>Gunneridae</taxon>
        <taxon>Pentapetalae</taxon>
        <taxon>rosids</taxon>
        <taxon>fabids</taxon>
        <taxon>Malpighiales</taxon>
        <taxon>Salicaceae</taxon>
        <taxon>Saliceae</taxon>
        <taxon>Populus</taxon>
    </lineage>
</organism>
<evidence type="ECO:0000259" key="4">
    <source>
        <dbReference type="PROSITE" id="PS51399"/>
    </source>
</evidence>
<gene>
    <name evidence="5" type="ORF">POTOM_010948</name>
</gene>
<dbReference type="Pfam" id="PF00789">
    <property type="entry name" value="UBX"/>
    <property type="match status" value="1"/>
</dbReference>
<protein>
    <recommendedName>
        <fullName evidence="7">Plant UBX domain-containing protein 4</fullName>
    </recommendedName>
</protein>
<evidence type="ECO:0000313" key="5">
    <source>
        <dbReference type="EMBL" id="KAG6785218.1"/>
    </source>
</evidence>
<dbReference type="PANTHER" id="PTHR23333">
    <property type="entry name" value="UBX DOMAIN CONTAINING PROTEIN"/>
    <property type="match status" value="1"/>
</dbReference>
<dbReference type="InterPro" id="IPR029071">
    <property type="entry name" value="Ubiquitin-like_domsf"/>
</dbReference>
<evidence type="ECO:0000313" key="6">
    <source>
        <dbReference type="Proteomes" id="UP000886885"/>
    </source>
</evidence>
<dbReference type="GO" id="GO:0007030">
    <property type="term" value="P:Golgi organization"/>
    <property type="evidence" value="ECO:0007669"/>
    <property type="project" value="TreeGrafter"/>
</dbReference>
<reference evidence="5" key="1">
    <citation type="journal article" date="2020" name="bioRxiv">
        <title>Hybrid origin of Populus tomentosa Carr. identified through genome sequencing and phylogenomic analysis.</title>
        <authorList>
            <person name="An X."/>
            <person name="Gao K."/>
            <person name="Chen Z."/>
            <person name="Li J."/>
            <person name="Yang X."/>
            <person name="Yang X."/>
            <person name="Zhou J."/>
            <person name="Guo T."/>
            <person name="Zhao T."/>
            <person name="Huang S."/>
            <person name="Miao D."/>
            <person name="Khan W.U."/>
            <person name="Rao P."/>
            <person name="Ye M."/>
            <person name="Lei B."/>
            <person name="Liao W."/>
            <person name="Wang J."/>
            <person name="Ji L."/>
            <person name="Li Y."/>
            <person name="Guo B."/>
            <person name="Mustafa N.S."/>
            <person name="Li S."/>
            <person name="Yun Q."/>
            <person name="Keller S.R."/>
            <person name="Mao J."/>
            <person name="Zhang R."/>
            <person name="Strauss S.H."/>
        </authorList>
    </citation>
    <scope>NUCLEOTIDE SEQUENCE</scope>
    <source>
        <strain evidence="5">GM15</strain>
        <tissue evidence="5">Leaf</tissue>
    </source>
</reference>
<dbReference type="SUPFAM" id="SSF46934">
    <property type="entry name" value="UBA-like"/>
    <property type="match status" value="1"/>
</dbReference>
<dbReference type="SUPFAM" id="SSF54236">
    <property type="entry name" value="Ubiquitin-like"/>
    <property type="match status" value="1"/>
</dbReference>
<dbReference type="FunFam" id="1.10.8.10:FF:000020">
    <property type="entry name" value="NSFL1 (p97) cofactor (p47)"/>
    <property type="match status" value="1"/>
</dbReference>
<keyword evidence="6" id="KW-1185">Reference proteome</keyword>
<proteinExistence type="predicted"/>
<evidence type="ECO:0000256" key="1">
    <source>
        <dbReference type="ARBA" id="ARBA00022786"/>
    </source>
</evidence>
<feature type="compositionally biased region" description="Acidic residues" evidence="2">
    <location>
        <begin position="155"/>
        <end position="166"/>
    </location>
</feature>
<name>A0A8X8A8Y5_POPTO</name>
<dbReference type="GO" id="GO:0061025">
    <property type="term" value="P:membrane fusion"/>
    <property type="evidence" value="ECO:0007669"/>
    <property type="project" value="TreeGrafter"/>
</dbReference>
<dbReference type="FunFam" id="3.30.420.210:FF:000005">
    <property type="entry name" value="Plant UBX domain-containing protein 4"/>
    <property type="match status" value="1"/>
</dbReference>
<feature type="region of interest" description="Disordered" evidence="2">
    <location>
        <begin position="202"/>
        <end position="223"/>
    </location>
</feature>
<feature type="domain" description="SEP" evidence="4">
    <location>
        <begin position="240"/>
        <end position="304"/>
    </location>
</feature>
<dbReference type="GO" id="GO:0000045">
    <property type="term" value="P:autophagosome assembly"/>
    <property type="evidence" value="ECO:0007669"/>
    <property type="project" value="TreeGrafter"/>
</dbReference>
<dbReference type="InterPro" id="IPR036241">
    <property type="entry name" value="NSFL1C_SEP_dom_sf"/>
</dbReference>
<dbReference type="OrthoDB" id="25887at2759"/>
<dbReference type="Gene3D" id="1.10.8.10">
    <property type="entry name" value="DNA helicase RuvA subunit, C-terminal domain"/>
    <property type="match status" value="1"/>
</dbReference>
<dbReference type="CDD" id="cd01770">
    <property type="entry name" value="UBX_UBXN2"/>
    <property type="match status" value="1"/>
</dbReference>
<dbReference type="PROSITE" id="PS50033">
    <property type="entry name" value="UBX"/>
    <property type="match status" value="1"/>
</dbReference>
<evidence type="ECO:0008006" key="7">
    <source>
        <dbReference type="Google" id="ProtNLM"/>
    </source>
</evidence>
<comment type="caution">
    <text evidence="5">The sequence shown here is derived from an EMBL/GenBank/DDBJ whole genome shotgun (WGS) entry which is preliminary data.</text>
</comment>
<dbReference type="Gene3D" id="3.30.420.210">
    <property type="entry name" value="SEP domain"/>
    <property type="match status" value="1"/>
</dbReference>
<feature type="compositionally biased region" description="Low complexity" evidence="2">
    <location>
        <begin position="97"/>
        <end position="121"/>
    </location>
</feature>
<dbReference type="EMBL" id="JAAWWB010000004">
    <property type="protein sequence ID" value="KAG6785218.1"/>
    <property type="molecule type" value="Genomic_DNA"/>
</dbReference>
<dbReference type="GO" id="GO:0031468">
    <property type="term" value="P:nuclear membrane reassembly"/>
    <property type="evidence" value="ECO:0007669"/>
    <property type="project" value="TreeGrafter"/>
</dbReference>
<evidence type="ECO:0000259" key="3">
    <source>
        <dbReference type="PROSITE" id="PS50033"/>
    </source>
</evidence>
<dbReference type="InterPro" id="IPR001012">
    <property type="entry name" value="UBX_dom"/>
</dbReference>
<dbReference type="Pfam" id="PF08059">
    <property type="entry name" value="SEP"/>
    <property type="match status" value="1"/>
</dbReference>
<dbReference type="GO" id="GO:0043161">
    <property type="term" value="P:proteasome-mediated ubiquitin-dependent protein catabolic process"/>
    <property type="evidence" value="ECO:0007669"/>
    <property type="project" value="TreeGrafter"/>
</dbReference>
<dbReference type="Pfam" id="PF14555">
    <property type="entry name" value="UBA_4"/>
    <property type="match status" value="1"/>
</dbReference>
<dbReference type="GO" id="GO:0005829">
    <property type="term" value="C:cytosol"/>
    <property type="evidence" value="ECO:0007669"/>
    <property type="project" value="TreeGrafter"/>
</dbReference>
<feature type="region of interest" description="Disordered" evidence="2">
    <location>
        <begin position="64"/>
        <end position="181"/>
    </location>
</feature>
<feature type="compositionally biased region" description="Pro residues" evidence="2">
    <location>
        <begin position="67"/>
        <end position="79"/>
    </location>
</feature>
<dbReference type="GO" id="GO:0043130">
    <property type="term" value="F:ubiquitin binding"/>
    <property type="evidence" value="ECO:0007669"/>
    <property type="project" value="TreeGrafter"/>
</dbReference>
<feature type="domain" description="UBX" evidence="3">
    <location>
        <begin position="353"/>
        <end position="430"/>
    </location>
</feature>
<dbReference type="PANTHER" id="PTHR23333:SF45">
    <property type="entry name" value="PLANT UBX DOMAIN-CONTAINING PROTEIN 4-LIKE"/>
    <property type="match status" value="1"/>
</dbReference>
<dbReference type="FunFam" id="3.10.20.90:FF:000179">
    <property type="entry name" value="Plant UBX domain-containing protein 4"/>
    <property type="match status" value="1"/>
</dbReference>
<dbReference type="Gene3D" id="3.10.20.90">
    <property type="entry name" value="Phosphatidylinositol 3-kinase Catalytic Subunit, Chain A, domain 1"/>
    <property type="match status" value="1"/>
</dbReference>
<feature type="region of interest" description="Disordered" evidence="2">
    <location>
        <begin position="1"/>
        <end position="22"/>
    </location>
</feature>
<dbReference type="SMART" id="SM00553">
    <property type="entry name" value="SEP"/>
    <property type="match status" value="1"/>
</dbReference>
<dbReference type="Proteomes" id="UP000886885">
    <property type="component" value="Chromosome 2D"/>
</dbReference>